<dbReference type="InterPro" id="IPR006379">
    <property type="entry name" value="HAD-SF_hydro_IIB"/>
</dbReference>
<keyword evidence="2" id="KW-1185">Reference proteome</keyword>
<keyword evidence="1" id="KW-0378">Hydrolase</keyword>
<dbReference type="GO" id="GO:0016791">
    <property type="term" value="F:phosphatase activity"/>
    <property type="evidence" value="ECO:0007669"/>
    <property type="project" value="UniProtKB-ARBA"/>
</dbReference>
<evidence type="ECO:0000313" key="2">
    <source>
        <dbReference type="Proteomes" id="UP000386847"/>
    </source>
</evidence>
<dbReference type="InterPro" id="IPR023214">
    <property type="entry name" value="HAD_sf"/>
</dbReference>
<dbReference type="SUPFAM" id="SSF56784">
    <property type="entry name" value="HAD-like"/>
    <property type="match status" value="1"/>
</dbReference>
<dbReference type="Pfam" id="PF08282">
    <property type="entry name" value="Hydrolase_3"/>
    <property type="match status" value="1"/>
</dbReference>
<dbReference type="Proteomes" id="UP000386847">
    <property type="component" value="Chromosome"/>
</dbReference>
<dbReference type="PROSITE" id="PS01229">
    <property type="entry name" value="COF_2"/>
    <property type="match status" value="1"/>
</dbReference>
<dbReference type="AlphaFoldDB" id="A0A5Q2FE67"/>
<name>A0A5Q2FE67_9ACTN</name>
<dbReference type="GO" id="GO:0000287">
    <property type="term" value="F:magnesium ion binding"/>
    <property type="evidence" value="ECO:0007669"/>
    <property type="project" value="TreeGrafter"/>
</dbReference>
<dbReference type="Gene3D" id="3.30.1240.10">
    <property type="match status" value="1"/>
</dbReference>
<dbReference type="InterPro" id="IPR036412">
    <property type="entry name" value="HAD-like_sf"/>
</dbReference>
<dbReference type="PANTHER" id="PTHR10000:SF8">
    <property type="entry name" value="HAD SUPERFAMILY HYDROLASE-LIKE, TYPE 3"/>
    <property type="match status" value="1"/>
</dbReference>
<reference evidence="1 2" key="1">
    <citation type="submission" date="2019-10" db="EMBL/GenBank/DDBJ databases">
        <title>Genomic analysis of Raineyella sp. CBA3103.</title>
        <authorList>
            <person name="Roh S.W."/>
        </authorList>
    </citation>
    <scope>NUCLEOTIDE SEQUENCE [LARGE SCALE GENOMIC DNA]</scope>
    <source>
        <strain evidence="1 2">CBA3103</strain>
    </source>
</reference>
<dbReference type="EMBL" id="CP045725">
    <property type="protein sequence ID" value="QGF25068.1"/>
    <property type="molecule type" value="Genomic_DNA"/>
</dbReference>
<accession>A0A5Q2FE67</accession>
<sequence length="257" mass="27815">MVALDIDGTIVDHDSVLPDALRDAIRRIAEEGTQVVLSTGRSWHDTRDVVDRLGLPEGPYVCSNGAVVVRYPPLEVVRMVTFDPADVIERVQRMAPHALIAVEEVGRGYRLNAPFPPGDLSGTMEVVGVDDLASRPVTRVIVRDPGSSPEDFIELAERLGLHGVSYFIGWSAWLDIAPEGVHKAMALADVCARRGIDPADVLAMGDGRNDIEMLRWAGRGVALGDAPLEVRLAADAVTGLFDEGGTLAELSRWFDLD</sequence>
<proteinExistence type="predicted"/>
<organism evidence="1 2">
    <name type="scientific">Raineyella fluvialis</name>
    <dbReference type="NCBI Taxonomy" id="2662261"/>
    <lineage>
        <taxon>Bacteria</taxon>
        <taxon>Bacillati</taxon>
        <taxon>Actinomycetota</taxon>
        <taxon>Actinomycetes</taxon>
        <taxon>Propionibacteriales</taxon>
        <taxon>Propionibacteriaceae</taxon>
        <taxon>Raineyella</taxon>
    </lineage>
</organism>
<dbReference type="NCBIfam" id="TIGR01484">
    <property type="entry name" value="HAD-SF-IIB"/>
    <property type="match status" value="1"/>
</dbReference>
<gene>
    <name evidence="1" type="ORF">Rai3103_03750</name>
</gene>
<dbReference type="KEGG" id="rain:Rai3103_03750"/>
<dbReference type="Gene3D" id="3.40.50.1000">
    <property type="entry name" value="HAD superfamily/HAD-like"/>
    <property type="match status" value="1"/>
</dbReference>
<protein>
    <submittedName>
        <fullName evidence="1">HAD-IIB family hydrolase</fullName>
    </submittedName>
</protein>
<dbReference type="GO" id="GO:0005829">
    <property type="term" value="C:cytosol"/>
    <property type="evidence" value="ECO:0007669"/>
    <property type="project" value="TreeGrafter"/>
</dbReference>
<dbReference type="PANTHER" id="PTHR10000">
    <property type="entry name" value="PHOSPHOSERINE PHOSPHATASE"/>
    <property type="match status" value="1"/>
</dbReference>
<evidence type="ECO:0000313" key="1">
    <source>
        <dbReference type="EMBL" id="QGF25068.1"/>
    </source>
</evidence>